<feature type="compositionally biased region" description="Low complexity" evidence="1">
    <location>
        <begin position="273"/>
        <end position="288"/>
    </location>
</feature>
<evidence type="ECO:0008006" key="4">
    <source>
        <dbReference type="Google" id="ProtNLM"/>
    </source>
</evidence>
<protein>
    <recommendedName>
        <fullName evidence="4">DUF2742 domain-containing protein</fullName>
    </recommendedName>
</protein>
<gene>
    <name evidence="2" type="ORF">GCM10023198_30740</name>
</gene>
<keyword evidence="3" id="KW-1185">Reference proteome</keyword>
<evidence type="ECO:0000313" key="3">
    <source>
        <dbReference type="Proteomes" id="UP001500843"/>
    </source>
</evidence>
<accession>A0ABP8XEC3</accession>
<reference evidence="3" key="1">
    <citation type="journal article" date="2019" name="Int. J. Syst. Evol. Microbiol.">
        <title>The Global Catalogue of Microorganisms (GCM) 10K type strain sequencing project: providing services to taxonomists for standard genome sequencing and annotation.</title>
        <authorList>
            <consortium name="The Broad Institute Genomics Platform"/>
            <consortium name="The Broad Institute Genome Sequencing Center for Infectious Disease"/>
            <person name="Wu L."/>
            <person name="Ma J."/>
        </authorList>
    </citation>
    <scope>NUCLEOTIDE SEQUENCE [LARGE SCALE GENOMIC DNA]</scope>
    <source>
        <strain evidence="3">JCM 17975</strain>
    </source>
</reference>
<organism evidence="2 3">
    <name type="scientific">Promicromonospora umidemergens</name>
    <dbReference type="NCBI Taxonomy" id="629679"/>
    <lineage>
        <taxon>Bacteria</taxon>
        <taxon>Bacillati</taxon>
        <taxon>Actinomycetota</taxon>
        <taxon>Actinomycetes</taxon>
        <taxon>Micrococcales</taxon>
        <taxon>Promicromonosporaceae</taxon>
        <taxon>Promicromonospora</taxon>
    </lineage>
</organism>
<dbReference type="RefSeq" id="WP_253869343.1">
    <property type="nucleotide sequence ID" value="NZ_BAABHM010000012.1"/>
</dbReference>
<dbReference type="Proteomes" id="UP001500843">
    <property type="component" value="Unassembled WGS sequence"/>
</dbReference>
<proteinExistence type="predicted"/>
<evidence type="ECO:0000256" key="1">
    <source>
        <dbReference type="SAM" id="MobiDB-lite"/>
    </source>
</evidence>
<name>A0ABP8XEC3_9MICO</name>
<dbReference type="EMBL" id="BAABHM010000012">
    <property type="protein sequence ID" value="GAA4706471.1"/>
    <property type="molecule type" value="Genomic_DNA"/>
</dbReference>
<comment type="caution">
    <text evidence="2">The sequence shown here is derived from an EMBL/GenBank/DDBJ whole genome shotgun (WGS) entry which is preliminary data.</text>
</comment>
<feature type="compositionally biased region" description="Acidic residues" evidence="1">
    <location>
        <begin position="63"/>
        <end position="72"/>
    </location>
</feature>
<sequence>MSGPNDVSGSGPTESDLPGSAPQAEPPATQDGAPDDPSQASLLRMLGWRPGDPLPDVDGLADALDEAGDDTDLSAPDSDHAQGLGNAALASTPDLLLPAEPEPVVPINWNTLDAERAEQEWWQLDAFVYWLRDDFGLTPQELPPLWHRHPELVWELSALRTSWLAAHAEDAHPGSPLMWLRDLGDSRRRLRDWVQRCGTTLTEDRPTRRTTWPGEQPAPSPVAVTVTDRATDFAIFVADDVARRRRIEADAQAEIEQARAERMSRLRRSWVLPTTGAEGPAPGAVAPDVTDEEDKS</sequence>
<evidence type="ECO:0000313" key="2">
    <source>
        <dbReference type="EMBL" id="GAA4706471.1"/>
    </source>
</evidence>
<feature type="region of interest" description="Disordered" evidence="1">
    <location>
        <begin position="272"/>
        <end position="296"/>
    </location>
</feature>
<feature type="compositionally biased region" description="Polar residues" evidence="1">
    <location>
        <begin position="1"/>
        <end position="13"/>
    </location>
</feature>
<feature type="region of interest" description="Disordered" evidence="1">
    <location>
        <begin position="1"/>
        <end position="85"/>
    </location>
</feature>